<dbReference type="PROSITE" id="PS50011">
    <property type="entry name" value="PROTEIN_KINASE_DOM"/>
    <property type="match status" value="1"/>
</dbReference>
<dbReference type="OrthoDB" id="840771at2759"/>
<dbReference type="Pfam" id="PF00069">
    <property type="entry name" value="Pkinase"/>
    <property type="match status" value="2"/>
</dbReference>
<gene>
    <name evidence="3" type="ORF">BDFB_003669</name>
</gene>
<dbReference type="PANTHER" id="PTHR48014">
    <property type="entry name" value="SERINE/THREONINE-PROTEIN KINASE FRAY2"/>
    <property type="match status" value="1"/>
</dbReference>
<name>A0A482VEW8_ASBVE</name>
<keyword evidence="4" id="KW-1185">Reference proteome</keyword>
<dbReference type="GO" id="GO:0043539">
    <property type="term" value="F:protein serine/threonine kinase activator activity"/>
    <property type="evidence" value="ECO:0007669"/>
    <property type="project" value="InterPro"/>
</dbReference>
<dbReference type="SUPFAM" id="SSF56112">
    <property type="entry name" value="Protein kinase-like (PK-like)"/>
    <property type="match status" value="1"/>
</dbReference>
<evidence type="ECO:0000313" key="3">
    <source>
        <dbReference type="EMBL" id="RZB89865.1"/>
    </source>
</evidence>
<dbReference type="Gene3D" id="3.30.200.20">
    <property type="entry name" value="Phosphorylase Kinase, domain 1"/>
    <property type="match status" value="1"/>
</dbReference>
<dbReference type="InterPro" id="IPR047173">
    <property type="entry name" value="STRAD_A/B-like"/>
</dbReference>
<accession>A0A482VEW8</accession>
<dbReference type="STRING" id="1661398.A0A482VEW8"/>
<evidence type="ECO:0000256" key="1">
    <source>
        <dbReference type="ARBA" id="ARBA00008874"/>
    </source>
</evidence>
<reference evidence="3 4" key="1">
    <citation type="submission" date="2017-03" db="EMBL/GenBank/DDBJ databases">
        <title>Genome of the blue death feigning beetle - Asbolus verrucosus.</title>
        <authorList>
            <person name="Rider S.D."/>
        </authorList>
    </citation>
    <scope>NUCLEOTIDE SEQUENCE [LARGE SCALE GENOMIC DNA]</scope>
    <source>
        <strain evidence="3">Butters</strain>
        <tissue evidence="3">Head and leg muscle</tissue>
    </source>
</reference>
<dbReference type="Proteomes" id="UP000292052">
    <property type="component" value="Unassembled WGS sequence"/>
</dbReference>
<comment type="caution">
    <text evidence="3">The sequence shown here is derived from an EMBL/GenBank/DDBJ whole genome shotgun (WGS) entry which is preliminary data.</text>
</comment>
<protein>
    <submittedName>
        <fullName evidence="3">STE20-related kinase adapter protein alpha</fullName>
    </submittedName>
</protein>
<dbReference type="AlphaFoldDB" id="A0A482VEW8"/>
<dbReference type="Gene3D" id="1.10.510.10">
    <property type="entry name" value="Transferase(Phosphotransferase) domain 1"/>
    <property type="match status" value="1"/>
</dbReference>
<evidence type="ECO:0000259" key="2">
    <source>
        <dbReference type="PROSITE" id="PS50011"/>
    </source>
</evidence>
<feature type="domain" description="Protein kinase" evidence="2">
    <location>
        <begin position="11"/>
        <end position="288"/>
    </location>
</feature>
<proteinExistence type="inferred from homology"/>
<dbReference type="GO" id="GO:1902554">
    <property type="term" value="C:serine/threonine protein kinase complex"/>
    <property type="evidence" value="ECO:0007669"/>
    <property type="project" value="TreeGrafter"/>
</dbReference>
<dbReference type="GO" id="GO:0005524">
    <property type="term" value="F:ATP binding"/>
    <property type="evidence" value="ECO:0007669"/>
    <property type="project" value="InterPro"/>
</dbReference>
<sequence>MINYEAGISSYETISTLGQCFEGMAVVHLARHLPSGTMVAVKRFNMDRIKHEAHLVEREIILTKQLQHPNIITYHVAFVHLQEVCVVSPLMAFGSCRDLLNTHFNEGLPEQAIVLILRDLLDASVRAGHILISASGKACLAGLRYACPIVLNGKWQKHIHSFPGSTSRNLNWLSPELLEQNLQGYNQKSDIYSVGMVICELANGAEPFAGVSTTLMLTEKVRGCVPQLLDCTTVSTDENNECHGDCDISNNVVSRRFTEDLHELATLCLQKEAIIRPTASQLLTHPIFKLTKKGLFLPDLLKPAMPLSNRVAVNTDEVTNLDVIQQLSDMEVYSCEWDF</sequence>
<dbReference type="InterPro" id="IPR000719">
    <property type="entry name" value="Prot_kinase_dom"/>
</dbReference>
<dbReference type="EMBL" id="QDEB01107014">
    <property type="protein sequence ID" value="RZB89865.1"/>
    <property type="molecule type" value="Genomic_DNA"/>
</dbReference>
<keyword evidence="3" id="KW-0808">Transferase</keyword>
<dbReference type="GO" id="GO:0006611">
    <property type="term" value="P:protein export from nucleus"/>
    <property type="evidence" value="ECO:0007669"/>
    <property type="project" value="TreeGrafter"/>
</dbReference>
<keyword evidence="3" id="KW-0418">Kinase</keyword>
<dbReference type="PANTHER" id="PTHR48014:SF21">
    <property type="entry name" value="SERINE_THREONINE-PROTEIN KINASE FRAY2"/>
    <property type="match status" value="1"/>
</dbReference>
<organism evidence="3 4">
    <name type="scientific">Asbolus verrucosus</name>
    <name type="common">Desert ironclad beetle</name>
    <dbReference type="NCBI Taxonomy" id="1661398"/>
    <lineage>
        <taxon>Eukaryota</taxon>
        <taxon>Metazoa</taxon>
        <taxon>Ecdysozoa</taxon>
        <taxon>Arthropoda</taxon>
        <taxon>Hexapoda</taxon>
        <taxon>Insecta</taxon>
        <taxon>Pterygota</taxon>
        <taxon>Neoptera</taxon>
        <taxon>Endopterygota</taxon>
        <taxon>Coleoptera</taxon>
        <taxon>Polyphaga</taxon>
        <taxon>Cucujiformia</taxon>
        <taxon>Tenebrionidae</taxon>
        <taxon>Pimeliinae</taxon>
        <taxon>Asbolus</taxon>
    </lineage>
</organism>
<dbReference type="InterPro" id="IPR011009">
    <property type="entry name" value="Kinase-like_dom_sf"/>
</dbReference>
<dbReference type="GO" id="GO:0004672">
    <property type="term" value="F:protein kinase activity"/>
    <property type="evidence" value="ECO:0007669"/>
    <property type="project" value="InterPro"/>
</dbReference>
<evidence type="ECO:0000313" key="4">
    <source>
        <dbReference type="Proteomes" id="UP000292052"/>
    </source>
</evidence>
<comment type="similarity">
    <text evidence="1">Belongs to the protein kinase superfamily. STE Ser/Thr protein kinase family. STE20 subfamily.</text>
</comment>